<feature type="binding site" evidence="11">
    <location>
        <position position="144"/>
    </location>
    <ligand>
        <name>ATP</name>
        <dbReference type="ChEBI" id="CHEBI:30616"/>
    </ligand>
</feature>
<keyword evidence="9 11" id="KW-0057">Aromatic amino acid biosynthesis</keyword>
<organism evidence="14 15">
    <name type="scientific">Streptomyces zagrosensis</name>
    <dbReference type="NCBI Taxonomy" id="1042984"/>
    <lineage>
        <taxon>Bacteria</taxon>
        <taxon>Bacillati</taxon>
        <taxon>Actinomycetota</taxon>
        <taxon>Actinomycetes</taxon>
        <taxon>Kitasatosporales</taxon>
        <taxon>Streptomycetaceae</taxon>
        <taxon>Streptomyces</taxon>
    </lineage>
</organism>
<comment type="catalytic activity">
    <reaction evidence="10 11">
        <text>shikimate + ATP = 3-phosphoshikimate + ADP + H(+)</text>
        <dbReference type="Rhea" id="RHEA:13121"/>
        <dbReference type="ChEBI" id="CHEBI:15378"/>
        <dbReference type="ChEBI" id="CHEBI:30616"/>
        <dbReference type="ChEBI" id="CHEBI:36208"/>
        <dbReference type="ChEBI" id="CHEBI:145989"/>
        <dbReference type="ChEBI" id="CHEBI:456216"/>
        <dbReference type="EC" id="2.7.1.71"/>
    </reaction>
</comment>
<comment type="function">
    <text evidence="11">Catalyzes the specific phosphorylation of the 3-hydroxyl group of shikimic acid using ATP as a cosubstrate.</text>
</comment>
<dbReference type="PRINTS" id="PR01100">
    <property type="entry name" value="SHIKIMTKNASE"/>
</dbReference>
<evidence type="ECO:0000313" key="15">
    <source>
        <dbReference type="Proteomes" id="UP000588098"/>
    </source>
</evidence>
<evidence type="ECO:0000256" key="10">
    <source>
        <dbReference type="ARBA" id="ARBA00048567"/>
    </source>
</evidence>
<dbReference type="GO" id="GO:0005829">
    <property type="term" value="C:cytosol"/>
    <property type="evidence" value="ECO:0007669"/>
    <property type="project" value="TreeGrafter"/>
</dbReference>
<keyword evidence="4 11" id="KW-0028">Amino-acid biosynthesis</keyword>
<feature type="binding site" evidence="11">
    <location>
        <position position="179"/>
    </location>
    <ligand>
        <name>ATP</name>
        <dbReference type="ChEBI" id="CHEBI:30616"/>
    </ligand>
</feature>
<keyword evidence="8 11" id="KW-0067">ATP-binding</keyword>
<evidence type="ECO:0000256" key="1">
    <source>
        <dbReference type="ARBA" id="ARBA00004842"/>
    </source>
</evidence>
<feature type="binding site" evidence="11">
    <location>
        <position position="85"/>
    </location>
    <ligand>
        <name>substrate</name>
    </ligand>
</feature>
<evidence type="ECO:0000256" key="4">
    <source>
        <dbReference type="ARBA" id="ARBA00022605"/>
    </source>
</evidence>
<dbReference type="Gene3D" id="3.40.50.300">
    <property type="entry name" value="P-loop containing nucleotide triphosphate hydrolases"/>
    <property type="match status" value="1"/>
</dbReference>
<evidence type="ECO:0000313" key="14">
    <source>
        <dbReference type="EMBL" id="MBB5935601.1"/>
    </source>
</evidence>
<feature type="binding site" evidence="11">
    <location>
        <position position="162"/>
    </location>
    <ligand>
        <name>substrate</name>
    </ligand>
</feature>
<dbReference type="GO" id="GO:0008652">
    <property type="term" value="P:amino acid biosynthetic process"/>
    <property type="evidence" value="ECO:0007669"/>
    <property type="project" value="UniProtKB-KW"/>
</dbReference>
<protein>
    <recommendedName>
        <fullName evidence="3 11">Shikimate kinase</fullName>
        <shortName evidence="11">SK</shortName>
        <ecNumber evidence="3 11">2.7.1.71</ecNumber>
    </recommendedName>
</protein>
<dbReference type="InterPro" id="IPR003593">
    <property type="entry name" value="AAA+_ATPase"/>
</dbReference>
<comment type="subcellular location">
    <subcellularLocation>
        <location evidence="11">Cytoplasm</location>
    </subcellularLocation>
</comment>
<sequence>MTGAHQDAGQPRTATADAAGAADAEGRGGPAVVLVGPPGAGKSTVGALLAERLGTTYRDTDADIERMAGQPIPDIFFEHGEPHFRALEQQAVRNAVAEHCGVLSLGGGAVLDEATRALLRGLPVVFLDVGLASAVRRVGLDAPRPLLAINPRQRWRELMEARRPLYTQVSRAVVSTDDRAPQDVALAVAEALELEK</sequence>
<dbReference type="GO" id="GO:0000287">
    <property type="term" value="F:magnesium ion binding"/>
    <property type="evidence" value="ECO:0007669"/>
    <property type="project" value="UniProtKB-UniRule"/>
</dbReference>
<comment type="pathway">
    <text evidence="1 11">Metabolic intermediate biosynthesis; chorismate biosynthesis; chorismate from D-erythrose 4-phosphate and phosphoenolpyruvate: step 5/7.</text>
</comment>
<dbReference type="Proteomes" id="UP000588098">
    <property type="component" value="Unassembled WGS sequence"/>
</dbReference>
<dbReference type="PROSITE" id="PS01128">
    <property type="entry name" value="SHIKIMATE_KINASE"/>
    <property type="match status" value="1"/>
</dbReference>
<dbReference type="GO" id="GO:0009073">
    <property type="term" value="P:aromatic amino acid family biosynthetic process"/>
    <property type="evidence" value="ECO:0007669"/>
    <property type="project" value="UniProtKB-KW"/>
</dbReference>
<keyword evidence="11" id="KW-0479">Metal-binding</keyword>
<dbReference type="CDD" id="cd00464">
    <property type="entry name" value="SK"/>
    <property type="match status" value="1"/>
</dbReference>
<dbReference type="PANTHER" id="PTHR21087:SF16">
    <property type="entry name" value="SHIKIMATE KINASE 1, CHLOROPLASTIC"/>
    <property type="match status" value="1"/>
</dbReference>
<dbReference type="InterPro" id="IPR023000">
    <property type="entry name" value="Shikimate_kinase_CS"/>
</dbReference>
<keyword evidence="5 11" id="KW-0808">Transferase</keyword>
<comment type="similarity">
    <text evidence="2 11">Belongs to the shikimate kinase family.</text>
</comment>
<dbReference type="EC" id="2.7.1.71" evidence="3 11"/>
<name>A0A7W9Q8Q5_9ACTN</name>
<comment type="caution">
    <text evidence="14">The sequence shown here is derived from an EMBL/GenBank/DDBJ whole genome shotgun (WGS) entry which is preliminary data.</text>
</comment>
<dbReference type="SMART" id="SM00382">
    <property type="entry name" value="AAA"/>
    <property type="match status" value="1"/>
</dbReference>
<dbReference type="HAMAP" id="MF_00109">
    <property type="entry name" value="Shikimate_kinase"/>
    <property type="match status" value="1"/>
</dbReference>
<evidence type="ECO:0000256" key="2">
    <source>
        <dbReference type="ARBA" id="ARBA00006997"/>
    </source>
</evidence>
<evidence type="ECO:0000256" key="12">
    <source>
        <dbReference type="SAM" id="MobiDB-lite"/>
    </source>
</evidence>
<evidence type="ECO:0000256" key="8">
    <source>
        <dbReference type="ARBA" id="ARBA00022840"/>
    </source>
</evidence>
<evidence type="ECO:0000256" key="5">
    <source>
        <dbReference type="ARBA" id="ARBA00022679"/>
    </source>
</evidence>
<dbReference type="AlphaFoldDB" id="A0A7W9Q8Q5"/>
<feature type="binding site" evidence="11">
    <location>
        <begin position="39"/>
        <end position="44"/>
    </location>
    <ligand>
        <name>ATP</name>
        <dbReference type="ChEBI" id="CHEBI:30616"/>
    </ligand>
</feature>
<keyword evidence="6 11" id="KW-0547">Nucleotide-binding</keyword>
<dbReference type="InterPro" id="IPR027417">
    <property type="entry name" value="P-loop_NTPase"/>
</dbReference>
<feature type="binding site" evidence="11">
    <location>
        <position position="107"/>
    </location>
    <ligand>
        <name>substrate</name>
    </ligand>
</feature>
<dbReference type="GO" id="GO:0004765">
    <property type="term" value="F:shikimate kinase activity"/>
    <property type="evidence" value="ECO:0007669"/>
    <property type="project" value="UniProtKB-UniRule"/>
</dbReference>
<feature type="domain" description="AAA+ ATPase" evidence="13">
    <location>
        <begin position="28"/>
        <end position="165"/>
    </location>
</feature>
<comment type="cofactor">
    <cofactor evidence="11">
        <name>Mg(2+)</name>
        <dbReference type="ChEBI" id="CHEBI:18420"/>
    </cofactor>
    <text evidence="11">Binds 1 Mg(2+) ion per subunit.</text>
</comment>
<dbReference type="InterPro" id="IPR031322">
    <property type="entry name" value="Shikimate/glucono_kinase"/>
</dbReference>
<dbReference type="InterPro" id="IPR000623">
    <property type="entry name" value="Shikimate_kinase/TSH1"/>
</dbReference>
<dbReference type="UniPathway" id="UPA00053">
    <property type="reaction ID" value="UER00088"/>
</dbReference>
<evidence type="ECO:0000256" key="11">
    <source>
        <dbReference type="HAMAP-Rule" id="MF_00109"/>
    </source>
</evidence>
<keyword evidence="15" id="KW-1185">Reference proteome</keyword>
<evidence type="ECO:0000256" key="9">
    <source>
        <dbReference type="ARBA" id="ARBA00023141"/>
    </source>
</evidence>
<dbReference type="GO" id="GO:0009423">
    <property type="term" value="P:chorismate biosynthetic process"/>
    <property type="evidence" value="ECO:0007669"/>
    <property type="project" value="UniProtKB-UniRule"/>
</dbReference>
<evidence type="ECO:0000259" key="13">
    <source>
        <dbReference type="SMART" id="SM00382"/>
    </source>
</evidence>
<keyword evidence="11" id="KW-0963">Cytoplasm</keyword>
<evidence type="ECO:0000256" key="6">
    <source>
        <dbReference type="ARBA" id="ARBA00022741"/>
    </source>
</evidence>
<evidence type="ECO:0000256" key="7">
    <source>
        <dbReference type="ARBA" id="ARBA00022777"/>
    </source>
</evidence>
<dbReference type="PANTHER" id="PTHR21087">
    <property type="entry name" value="SHIKIMATE KINASE"/>
    <property type="match status" value="1"/>
</dbReference>
<keyword evidence="7 11" id="KW-0418">Kinase</keyword>
<feature type="binding site" evidence="11">
    <location>
        <position position="61"/>
    </location>
    <ligand>
        <name>substrate</name>
    </ligand>
</feature>
<feature type="binding site" evidence="11">
    <location>
        <position position="43"/>
    </location>
    <ligand>
        <name>Mg(2+)</name>
        <dbReference type="ChEBI" id="CHEBI:18420"/>
    </ligand>
</feature>
<comment type="subunit">
    <text evidence="11">Monomer.</text>
</comment>
<dbReference type="EMBL" id="JACHJL010000005">
    <property type="protein sequence ID" value="MBB5935601.1"/>
    <property type="molecule type" value="Genomic_DNA"/>
</dbReference>
<dbReference type="GO" id="GO:0005524">
    <property type="term" value="F:ATP binding"/>
    <property type="evidence" value="ECO:0007669"/>
    <property type="project" value="UniProtKB-UniRule"/>
</dbReference>
<feature type="compositionally biased region" description="Low complexity" evidence="12">
    <location>
        <begin position="11"/>
        <end position="23"/>
    </location>
</feature>
<evidence type="ECO:0000256" key="3">
    <source>
        <dbReference type="ARBA" id="ARBA00012154"/>
    </source>
</evidence>
<keyword evidence="11" id="KW-0460">Magnesium</keyword>
<proteinExistence type="inferred from homology"/>
<feature type="region of interest" description="Disordered" evidence="12">
    <location>
        <begin position="1"/>
        <end position="32"/>
    </location>
</feature>
<gene>
    <name evidence="11" type="primary">aroK</name>
    <name evidence="14" type="ORF">FHS42_002663</name>
</gene>
<accession>A0A7W9Q8Q5</accession>
<reference evidence="14 15" key="1">
    <citation type="submission" date="2020-08" db="EMBL/GenBank/DDBJ databases">
        <title>Genomic Encyclopedia of Type Strains, Phase III (KMG-III): the genomes of soil and plant-associated and newly described type strains.</title>
        <authorList>
            <person name="Whitman W."/>
        </authorList>
    </citation>
    <scope>NUCLEOTIDE SEQUENCE [LARGE SCALE GENOMIC DNA]</scope>
    <source>
        <strain evidence="14 15">CECT 8305</strain>
    </source>
</reference>
<dbReference type="Pfam" id="PF01202">
    <property type="entry name" value="SKI"/>
    <property type="match status" value="1"/>
</dbReference>
<dbReference type="SUPFAM" id="SSF52540">
    <property type="entry name" value="P-loop containing nucleoside triphosphate hydrolases"/>
    <property type="match status" value="1"/>
</dbReference>